<evidence type="ECO:0000313" key="2">
    <source>
        <dbReference type="EMBL" id="SCU79167.1"/>
    </source>
</evidence>
<protein>
    <submittedName>
        <fullName evidence="2">LAME_0A07536g1_1</fullName>
    </submittedName>
</protein>
<keyword evidence="1" id="KW-0677">Repeat</keyword>
<dbReference type="Gene3D" id="1.25.40.10">
    <property type="entry name" value="Tetratricopeptide repeat domain"/>
    <property type="match status" value="2"/>
</dbReference>
<organism evidence="2 3">
    <name type="scientific">Lachancea meyersii CBS 8951</name>
    <dbReference type="NCBI Taxonomy" id="1266667"/>
    <lineage>
        <taxon>Eukaryota</taxon>
        <taxon>Fungi</taxon>
        <taxon>Dikarya</taxon>
        <taxon>Ascomycota</taxon>
        <taxon>Saccharomycotina</taxon>
        <taxon>Saccharomycetes</taxon>
        <taxon>Saccharomycetales</taxon>
        <taxon>Saccharomycetaceae</taxon>
        <taxon>Lachancea</taxon>
    </lineage>
</organism>
<dbReference type="SUPFAM" id="SSF81901">
    <property type="entry name" value="HCP-like"/>
    <property type="match status" value="1"/>
</dbReference>
<dbReference type="OrthoDB" id="185373at2759"/>
<dbReference type="InterPro" id="IPR011990">
    <property type="entry name" value="TPR-like_helical_dom_sf"/>
</dbReference>
<dbReference type="InterPro" id="IPR050667">
    <property type="entry name" value="PPR-containing_protein"/>
</dbReference>
<dbReference type="PANTHER" id="PTHR47939:SF13">
    <property type="entry name" value="OS03G0201400 PROTEIN"/>
    <property type="match status" value="1"/>
</dbReference>
<gene>
    <name evidence="2" type="ORF">LAME_0A07536G</name>
</gene>
<dbReference type="Proteomes" id="UP000191144">
    <property type="component" value="Chromosome A"/>
</dbReference>
<keyword evidence="3" id="KW-1185">Reference proteome</keyword>
<dbReference type="EMBL" id="LT598483">
    <property type="protein sequence ID" value="SCU79167.1"/>
    <property type="molecule type" value="Genomic_DNA"/>
</dbReference>
<accession>A0A1G4IRI8</accession>
<sequence>MNGFRTNILRTLPFRRSRLNRRDLGNVACGLPKELQLIVSEKQANSPLKTQELNAVLSFVRRTNHSLTIKQRATLIQALHRRDAHRDVLTVAKSALFEPNQNFRDNVSAIELKKFFASLIAMGKTMQLAQSMFQMIRQFSLTRKSMVFGVINATFTEASLCLGVSESLLIWVKFHKFLEGHADFTSYENDKAQLKTLLFFLRAHKLDATAVRESLDLIDKTQGPLTASQFASTLMYLTSYNREFALTETVWDFKKDKKHPIKSSDLTQICKAYCHFQKYSLVEPVHLQHPEAHDDDSQFDYLLVAHAKQQDWQSLQNQFHALFGIGELPSIAHYGIVMFSVACLGEKEMVDKLYRQLLGRKMIPTLPVLQALLLVHYKRGDYSGCFEHFELFTKYGIKPTASSCQIMLRVYRNLSDIDGALRFLKKMTDSKVEIAERHFATIIGTCAKTTNHAIAEELFQVMKSYYNIEPTGTSVAALSQVYIESSMPQYALKLFKEYCGTGRVLERGIAVYNKAAEAYMRMGRVDMSGKIFEDVLSKNLPADSEFYAVMLKYLSIYKRDFETADGVLEQLLHHSDLKASPSHFEVLMEANDKISNHGGVLRLYQKILDNNVPVNSKILYYLIKATFMMKLQSKENLDEAIGFVEDIMSRSANRALDITFEKLHPSVMAWPMRAAAKFYSPLKAIELMNKYNELFFDKSDSAASNLVVLRSLLVLSAEVHQWDDFQKLYERYMEKLHFYKSQPSAIVPNKKLASSLRGVLPYKVKHLVATDRVTEIPQLLKEITAKNFVIDNEAWNEAIMSVFADKRTIDYGLQSVDSMLIHGFNLVHKFRLLRKNAAANTSTDRNSWFLERKRQDPSSFQPRLYLKSTVHEKIAQAMDTYLCSLADIEAELERLTSHYKYFMKSYLMSPRTKIPGWDDIELRHASYLSKLRNGKKALHEPF</sequence>
<name>A0A1G4IRI8_9SACH</name>
<dbReference type="AlphaFoldDB" id="A0A1G4IRI8"/>
<reference evidence="3" key="1">
    <citation type="submission" date="2016-03" db="EMBL/GenBank/DDBJ databases">
        <authorList>
            <person name="Devillers Hugo."/>
        </authorList>
    </citation>
    <scope>NUCLEOTIDE SEQUENCE [LARGE SCALE GENOMIC DNA]</scope>
</reference>
<dbReference type="PANTHER" id="PTHR47939">
    <property type="entry name" value="MEMBRANE-ASSOCIATED SALT-INDUCIBLE PROTEIN-LIKE"/>
    <property type="match status" value="1"/>
</dbReference>
<proteinExistence type="predicted"/>
<evidence type="ECO:0000256" key="1">
    <source>
        <dbReference type="ARBA" id="ARBA00022737"/>
    </source>
</evidence>
<evidence type="ECO:0000313" key="3">
    <source>
        <dbReference type="Proteomes" id="UP000191144"/>
    </source>
</evidence>